<dbReference type="PANTHER" id="PTHR33021:SF339">
    <property type="entry name" value="OS07G0570600 PROTEIN"/>
    <property type="match status" value="1"/>
</dbReference>
<feature type="chain" id="PRO_5004930199" description="Phytocyanin domain-containing protein" evidence="7">
    <location>
        <begin position="24"/>
        <end position="187"/>
    </location>
</feature>
<proteinExistence type="predicted"/>
<keyword evidence="4" id="KW-0186">Copper</keyword>
<evidence type="ECO:0000256" key="2">
    <source>
        <dbReference type="ARBA" id="ARBA00022723"/>
    </source>
</evidence>
<keyword evidence="2" id="KW-0479">Metal-binding</keyword>
<dbReference type="GO" id="GO:0009055">
    <property type="term" value="F:electron transfer activity"/>
    <property type="evidence" value="ECO:0007669"/>
    <property type="project" value="InterPro"/>
</dbReference>
<feature type="transmembrane region" description="Helical" evidence="6">
    <location>
        <begin position="166"/>
        <end position="186"/>
    </location>
</feature>
<evidence type="ECO:0000256" key="3">
    <source>
        <dbReference type="ARBA" id="ARBA00022982"/>
    </source>
</evidence>
<dbReference type="GO" id="GO:0005886">
    <property type="term" value="C:plasma membrane"/>
    <property type="evidence" value="ECO:0007669"/>
    <property type="project" value="TreeGrafter"/>
</dbReference>
<dbReference type="eggNOG" id="ENOG502RZ1W">
    <property type="taxonomic scope" value="Eukaryota"/>
</dbReference>
<dbReference type="STRING" id="981085.W9S917"/>
<keyword evidence="3" id="KW-0249">Electron transport</keyword>
<dbReference type="FunFam" id="2.60.40.420:FF:000003">
    <property type="entry name" value="Blue copper"/>
    <property type="match status" value="1"/>
</dbReference>
<dbReference type="OrthoDB" id="1933492at2759"/>
<dbReference type="PROSITE" id="PS51485">
    <property type="entry name" value="PHYTOCYANIN"/>
    <property type="match status" value="1"/>
</dbReference>
<dbReference type="SUPFAM" id="SSF49503">
    <property type="entry name" value="Cupredoxins"/>
    <property type="match status" value="1"/>
</dbReference>
<dbReference type="EMBL" id="KE345815">
    <property type="protein sequence ID" value="EXC17566.1"/>
    <property type="molecule type" value="Genomic_DNA"/>
</dbReference>
<dbReference type="InterPro" id="IPR039391">
    <property type="entry name" value="Phytocyanin-like"/>
</dbReference>
<evidence type="ECO:0000259" key="8">
    <source>
        <dbReference type="PROSITE" id="PS51485"/>
    </source>
</evidence>
<keyword evidence="5" id="KW-0325">Glycoprotein</keyword>
<dbReference type="Proteomes" id="UP000030645">
    <property type="component" value="Unassembled WGS sequence"/>
</dbReference>
<evidence type="ECO:0000256" key="4">
    <source>
        <dbReference type="ARBA" id="ARBA00023008"/>
    </source>
</evidence>
<dbReference type="Gene3D" id="2.60.40.420">
    <property type="entry name" value="Cupredoxins - blue copper proteins"/>
    <property type="match status" value="1"/>
</dbReference>
<evidence type="ECO:0000256" key="6">
    <source>
        <dbReference type="SAM" id="Phobius"/>
    </source>
</evidence>
<sequence>MALLILNISMAMVVLGIFQACHGAVYKVGDSAGWTIIGNVDYKLWSAIKTFKVGDVIKFEYNPQFHNVMRVTHAMYKTCNASLPIESYTTGNDTITITTRGHHFFLCGVPGHCQSGQKVDINVPRVSAANIAPTPSALVSPSTDVKPPSPSSNTSASIAAIKSHDLVLLALQAAVLFVLFGFSDILA</sequence>
<dbReference type="Pfam" id="PF02298">
    <property type="entry name" value="Cu_bind_like"/>
    <property type="match status" value="1"/>
</dbReference>
<evidence type="ECO:0000313" key="9">
    <source>
        <dbReference type="EMBL" id="EXC17566.1"/>
    </source>
</evidence>
<keyword evidence="6" id="KW-0812">Transmembrane</keyword>
<dbReference type="KEGG" id="mnt:21395578"/>
<dbReference type="InterPro" id="IPR003245">
    <property type="entry name" value="Phytocyanin_dom"/>
</dbReference>
<dbReference type="InterPro" id="IPR008972">
    <property type="entry name" value="Cupredoxin"/>
</dbReference>
<gene>
    <name evidence="9" type="ORF">L484_012357</name>
</gene>
<feature type="domain" description="Phytocyanin" evidence="8">
    <location>
        <begin position="24"/>
        <end position="125"/>
    </location>
</feature>
<protein>
    <recommendedName>
        <fullName evidence="8">Phytocyanin domain-containing protein</fullName>
    </recommendedName>
</protein>
<keyword evidence="10" id="KW-1185">Reference proteome</keyword>
<name>W9S917_9ROSA</name>
<evidence type="ECO:0000256" key="5">
    <source>
        <dbReference type="ARBA" id="ARBA00023180"/>
    </source>
</evidence>
<evidence type="ECO:0000313" key="10">
    <source>
        <dbReference type="Proteomes" id="UP000030645"/>
    </source>
</evidence>
<reference evidence="10" key="1">
    <citation type="submission" date="2013-01" db="EMBL/GenBank/DDBJ databases">
        <title>Draft Genome Sequence of a Mulberry Tree, Morus notabilis C.K. Schneid.</title>
        <authorList>
            <person name="He N."/>
            <person name="Zhao S."/>
        </authorList>
    </citation>
    <scope>NUCLEOTIDE SEQUENCE</scope>
</reference>
<accession>W9S917</accession>
<dbReference type="GO" id="GO:0046872">
    <property type="term" value="F:metal ion binding"/>
    <property type="evidence" value="ECO:0007669"/>
    <property type="project" value="UniProtKB-KW"/>
</dbReference>
<keyword evidence="6" id="KW-1133">Transmembrane helix</keyword>
<keyword evidence="6" id="KW-0472">Membrane</keyword>
<keyword evidence="7" id="KW-0732">Signal</keyword>
<dbReference type="PANTHER" id="PTHR33021">
    <property type="entry name" value="BLUE COPPER PROTEIN"/>
    <property type="match status" value="1"/>
</dbReference>
<organism evidence="9 10">
    <name type="scientific">Morus notabilis</name>
    <dbReference type="NCBI Taxonomy" id="981085"/>
    <lineage>
        <taxon>Eukaryota</taxon>
        <taxon>Viridiplantae</taxon>
        <taxon>Streptophyta</taxon>
        <taxon>Embryophyta</taxon>
        <taxon>Tracheophyta</taxon>
        <taxon>Spermatophyta</taxon>
        <taxon>Magnoliopsida</taxon>
        <taxon>eudicotyledons</taxon>
        <taxon>Gunneridae</taxon>
        <taxon>Pentapetalae</taxon>
        <taxon>rosids</taxon>
        <taxon>fabids</taxon>
        <taxon>Rosales</taxon>
        <taxon>Moraceae</taxon>
        <taxon>Moreae</taxon>
        <taxon>Morus</taxon>
    </lineage>
</organism>
<keyword evidence="1" id="KW-0813">Transport</keyword>
<feature type="signal peptide" evidence="7">
    <location>
        <begin position="1"/>
        <end position="23"/>
    </location>
</feature>
<evidence type="ECO:0000256" key="7">
    <source>
        <dbReference type="SAM" id="SignalP"/>
    </source>
</evidence>
<dbReference type="AlphaFoldDB" id="W9S917"/>
<evidence type="ECO:0000256" key="1">
    <source>
        <dbReference type="ARBA" id="ARBA00022448"/>
    </source>
</evidence>